<keyword evidence="3" id="KW-0723">Serine/threonine-protein kinase</keyword>
<evidence type="ECO:0000256" key="20">
    <source>
        <dbReference type="SAM" id="MobiDB-lite"/>
    </source>
</evidence>
<dbReference type="Proteomes" id="UP000283530">
    <property type="component" value="Unassembled WGS sequence"/>
</dbReference>
<dbReference type="STRING" id="337451.A0A3S3QSZ9"/>
<comment type="catalytic activity">
    <reaction evidence="18">
        <text>L-seryl-[protein] + ATP = O-phospho-L-seryl-[protein] + ADP + H(+)</text>
        <dbReference type="Rhea" id="RHEA:17989"/>
        <dbReference type="Rhea" id="RHEA-COMP:9863"/>
        <dbReference type="Rhea" id="RHEA-COMP:11604"/>
        <dbReference type="ChEBI" id="CHEBI:15378"/>
        <dbReference type="ChEBI" id="CHEBI:29999"/>
        <dbReference type="ChEBI" id="CHEBI:30616"/>
        <dbReference type="ChEBI" id="CHEBI:83421"/>
        <dbReference type="ChEBI" id="CHEBI:456216"/>
        <dbReference type="EC" id="2.7.11.1"/>
    </reaction>
</comment>
<dbReference type="InterPro" id="IPR025875">
    <property type="entry name" value="Leu-rich_rpt_4"/>
</dbReference>
<comment type="caution">
    <text evidence="24">The sequence shown here is derived from an EMBL/GenBank/DDBJ whole genome shotgun (WGS) entry which is preliminary data.</text>
</comment>
<dbReference type="Pfam" id="PF11721">
    <property type="entry name" value="Malectin"/>
    <property type="match status" value="1"/>
</dbReference>
<dbReference type="CDD" id="cd14066">
    <property type="entry name" value="STKc_IRAK"/>
    <property type="match status" value="1"/>
</dbReference>
<dbReference type="InterPro" id="IPR000719">
    <property type="entry name" value="Prot_kinase_dom"/>
</dbReference>
<evidence type="ECO:0000256" key="15">
    <source>
        <dbReference type="ARBA" id="ARBA00023170"/>
    </source>
</evidence>
<keyword evidence="11 24" id="KW-0418">Kinase</keyword>
<dbReference type="FunFam" id="1.10.510.10:FF:000044">
    <property type="entry name" value="Putative LRR receptor-like serine/threonine-protein kinase"/>
    <property type="match status" value="1"/>
</dbReference>
<keyword evidence="10 19" id="KW-0547">Nucleotide-binding</keyword>
<keyword evidence="13 21" id="KW-1133">Transmembrane helix</keyword>
<keyword evidence="8 22" id="KW-0732">Signal</keyword>
<dbReference type="GO" id="GO:0016020">
    <property type="term" value="C:membrane"/>
    <property type="evidence" value="ECO:0007669"/>
    <property type="project" value="UniProtKB-SubCell"/>
</dbReference>
<comment type="catalytic activity">
    <reaction evidence="17">
        <text>L-threonyl-[protein] + ATP = O-phospho-L-threonyl-[protein] + ADP + H(+)</text>
        <dbReference type="Rhea" id="RHEA:46608"/>
        <dbReference type="Rhea" id="RHEA-COMP:11060"/>
        <dbReference type="Rhea" id="RHEA-COMP:11605"/>
        <dbReference type="ChEBI" id="CHEBI:15378"/>
        <dbReference type="ChEBI" id="CHEBI:30013"/>
        <dbReference type="ChEBI" id="CHEBI:30616"/>
        <dbReference type="ChEBI" id="CHEBI:61977"/>
        <dbReference type="ChEBI" id="CHEBI:456216"/>
        <dbReference type="EC" id="2.7.11.1"/>
    </reaction>
</comment>
<dbReference type="FunFam" id="3.80.10.10:FF:000452">
    <property type="entry name" value="Probable LRR receptor-like serine/threonine-protein kinase RFK1"/>
    <property type="match status" value="1"/>
</dbReference>
<dbReference type="Gene3D" id="3.80.10.10">
    <property type="entry name" value="Ribonuclease Inhibitor"/>
    <property type="match status" value="2"/>
</dbReference>
<feature type="transmembrane region" description="Helical" evidence="21">
    <location>
        <begin position="596"/>
        <end position="616"/>
    </location>
</feature>
<dbReference type="EMBL" id="QPKB01000007">
    <property type="protein sequence ID" value="RWR89184.1"/>
    <property type="molecule type" value="Genomic_DNA"/>
</dbReference>
<dbReference type="SUPFAM" id="SSF52058">
    <property type="entry name" value="L domain-like"/>
    <property type="match status" value="2"/>
</dbReference>
<evidence type="ECO:0000256" key="2">
    <source>
        <dbReference type="ARBA" id="ARBA00012513"/>
    </source>
</evidence>
<evidence type="ECO:0000256" key="21">
    <source>
        <dbReference type="SAM" id="Phobius"/>
    </source>
</evidence>
<evidence type="ECO:0000313" key="25">
    <source>
        <dbReference type="Proteomes" id="UP000283530"/>
    </source>
</evidence>
<evidence type="ECO:0000256" key="16">
    <source>
        <dbReference type="ARBA" id="ARBA00023180"/>
    </source>
</evidence>
<evidence type="ECO:0000256" key="6">
    <source>
        <dbReference type="ARBA" id="ARBA00022679"/>
    </source>
</evidence>
<dbReference type="GO" id="GO:0005524">
    <property type="term" value="F:ATP binding"/>
    <property type="evidence" value="ECO:0007669"/>
    <property type="project" value="UniProtKB-UniRule"/>
</dbReference>
<dbReference type="FunFam" id="2.60.120.430:FF:000004">
    <property type="entry name" value="Putative leucine-rich repeat receptor-like serine/threonine-protein kinase"/>
    <property type="match status" value="1"/>
</dbReference>
<evidence type="ECO:0000256" key="19">
    <source>
        <dbReference type="PROSITE-ProRule" id="PRU10141"/>
    </source>
</evidence>
<evidence type="ECO:0000256" key="4">
    <source>
        <dbReference type="ARBA" id="ARBA00022553"/>
    </source>
</evidence>
<keyword evidence="7 21" id="KW-0812">Transmembrane</keyword>
<dbReference type="Pfam" id="PF12799">
    <property type="entry name" value="LRR_4"/>
    <property type="match status" value="1"/>
</dbReference>
<feature type="chain" id="PRO_5018574443" description="non-specific serine/threonine protein kinase" evidence="22">
    <location>
        <begin position="28"/>
        <end position="995"/>
    </location>
</feature>
<dbReference type="AlphaFoldDB" id="A0A3S3QSZ9"/>
<evidence type="ECO:0000256" key="9">
    <source>
        <dbReference type="ARBA" id="ARBA00022737"/>
    </source>
</evidence>
<dbReference type="PROSITE" id="PS00108">
    <property type="entry name" value="PROTEIN_KINASE_ST"/>
    <property type="match status" value="1"/>
</dbReference>
<evidence type="ECO:0000256" key="14">
    <source>
        <dbReference type="ARBA" id="ARBA00023136"/>
    </source>
</evidence>
<dbReference type="InterPro" id="IPR001611">
    <property type="entry name" value="Leu-rich_rpt"/>
</dbReference>
<evidence type="ECO:0000256" key="5">
    <source>
        <dbReference type="ARBA" id="ARBA00022614"/>
    </source>
</evidence>
<sequence>MISERCFHVHVVFLALCCLSMLEFGATQLPQEEVVLFQQIAEKLGRPDWKNVNNPCNNASFRTTQNDDVNISINITCNCSVGNDGFCHITSIILTGLSLPGVLPPELANLPYLEIIGLTRNYLNGTIPPEWGSSKRLTKISLTGNRLSGKIPKEIGDITSLQELFLEANQLSGEIPPQLGNLTNLKTLVLSSNNFSGALPDSISKLNLKDFRISDNSFTGKIPDFIGSWTELETVRMYASGLDGPIPPGIFSLKNLSDLRISDIAGTGSAFPPEGNMTKIGILVLRNCNLSGQIPAYVGKTGTHLDLSFNNLSGEIEHDLPSTTNPTYMFLTHNLLRGSVPTWMLQKKNKYYDLSYNNFTLEGSMLNDCRQNSVNLFQSSSAGNNLSGVIPCLKKQTTCQETYYHLGINCGGDKFSTYQTDKENSAVANYFNGDNWGVSSTGDFMDNGEKHYVITADDTKFPNLSPLYKTARLSPLSLTYYGFCLHNGNYHVKLHFAEIIITDDATYSSLGRRIFDIYIQGDLKLKDFNIKDEEAKGSGKEIVKEFSTNVTNNTLEIHFYWGGKGTTNIPEKGTYGPLISAITVDYIRKGKISKGVVIAIVASVVCLIVLVLGILWRKGFLGGKTSSSQDLRDLDLQTGSFTLRQIKAATNNFHISNKIGEGGFGSVYKGQLSDGTIIAVKQLSSKSKQGNREFITEMGMISALRHPNLVKLYGCCIEGNQLSLVYEYMENNSLARALFGPEDYPLQLDWPTRHKICVGIARGLAYLHEESILKIVHRDIKATNVLLDKDLNPKISDFGLAKLDEEEDTHISTRIAGTMGYMAPEYAMHGYLTDKADVYSFGVVALEIVSGKSITKYRPKGDHIHLIDWAYVQQERGNLMDLVDPRLGSDFNQEEAMLMINVSLLCTNASPTLRPIMSAVVSMLEGRTIMQVPISDPHIPADSLNIKSTGYCVQEEESLSQSLIASMDQQFTASSESGADLYPINPDSEYWNKRE</sequence>
<gene>
    <name evidence="24" type="ORF">CKAN_01823300</name>
</gene>
<evidence type="ECO:0000256" key="18">
    <source>
        <dbReference type="ARBA" id="ARBA00048679"/>
    </source>
</evidence>
<keyword evidence="9" id="KW-0677">Repeat</keyword>
<dbReference type="InterPro" id="IPR001245">
    <property type="entry name" value="Ser-Thr/Tyr_kinase_cat_dom"/>
</dbReference>
<dbReference type="InterPro" id="IPR032675">
    <property type="entry name" value="LRR_dom_sf"/>
</dbReference>
<evidence type="ECO:0000313" key="24">
    <source>
        <dbReference type="EMBL" id="RWR89184.1"/>
    </source>
</evidence>
<feature type="domain" description="Protein kinase" evidence="23">
    <location>
        <begin position="653"/>
        <end position="930"/>
    </location>
</feature>
<dbReference type="Pfam" id="PF07714">
    <property type="entry name" value="PK_Tyr_Ser-Thr"/>
    <property type="match status" value="1"/>
</dbReference>
<feature type="binding site" evidence="19">
    <location>
        <position position="681"/>
    </location>
    <ligand>
        <name>ATP</name>
        <dbReference type="ChEBI" id="CHEBI:30616"/>
    </ligand>
</feature>
<accession>A0A3S3QSZ9</accession>
<evidence type="ECO:0000256" key="7">
    <source>
        <dbReference type="ARBA" id="ARBA00022692"/>
    </source>
</evidence>
<dbReference type="OrthoDB" id="1897577at2759"/>
<comment type="subcellular location">
    <subcellularLocation>
        <location evidence="1">Membrane</location>
        <topology evidence="1">Single-pass type I membrane protein</topology>
    </subcellularLocation>
</comment>
<evidence type="ECO:0000256" key="3">
    <source>
        <dbReference type="ARBA" id="ARBA00022527"/>
    </source>
</evidence>
<proteinExistence type="predicted"/>
<dbReference type="InterPro" id="IPR021720">
    <property type="entry name" value="Malectin_dom"/>
</dbReference>
<dbReference type="SUPFAM" id="SSF56112">
    <property type="entry name" value="Protein kinase-like (PK-like)"/>
    <property type="match status" value="1"/>
</dbReference>
<dbReference type="FunFam" id="3.30.200.20:FF:000217">
    <property type="entry name" value="probable LRR receptor-like serine/threonine-protein kinase At1g53430"/>
    <property type="match status" value="1"/>
</dbReference>
<keyword evidence="16" id="KW-0325">Glycoprotein</keyword>
<keyword evidence="6" id="KW-0808">Transferase</keyword>
<evidence type="ECO:0000256" key="13">
    <source>
        <dbReference type="ARBA" id="ARBA00022989"/>
    </source>
</evidence>
<reference evidence="24 25" key="1">
    <citation type="journal article" date="2019" name="Nat. Plants">
        <title>Stout camphor tree genome fills gaps in understanding of flowering plant genome evolution.</title>
        <authorList>
            <person name="Chaw S.M."/>
            <person name="Liu Y.C."/>
            <person name="Wu Y.W."/>
            <person name="Wang H.Y."/>
            <person name="Lin C.I."/>
            <person name="Wu C.S."/>
            <person name="Ke H.M."/>
            <person name="Chang L.Y."/>
            <person name="Hsu C.Y."/>
            <person name="Yang H.T."/>
            <person name="Sudianto E."/>
            <person name="Hsu M.H."/>
            <person name="Wu K.P."/>
            <person name="Wang L.N."/>
            <person name="Leebens-Mack J.H."/>
            <person name="Tsai I.J."/>
        </authorList>
    </citation>
    <scope>NUCLEOTIDE SEQUENCE [LARGE SCALE GENOMIC DNA]</scope>
    <source>
        <strain evidence="25">cv. Chaw 1501</strain>
        <tissue evidence="24">Young leaves</tissue>
    </source>
</reference>
<evidence type="ECO:0000256" key="10">
    <source>
        <dbReference type="ARBA" id="ARBA00022741"/>
    </source>
</evidence>
<evidence type="ECO:0000259" key="23">
    <source>
        <dbReference type="PROSITE" id="PS50011"/>
    </source>
</evidence>
<dbReference type="InterPro" id="IPR011009">
    <property type="entry name" value="Kinase-like_dom_sf"/>
</dbReference>
<dbReference type="Gene3D" id="1.10.510.10">
    <property type="entry name" value="Transferase(Phosphotransferase) domain 1"/>
    <property type="match status" value="1"/>
</dbReference>
<feature type="region of interest" description="Disordered" evidence="20">
    <location>
        <begin position="975"/>
        <end position="995"/>
    </location>
</feature>
<name>A0A3S3QSZ9_9MAGN</name>
<keyword evidence="25" id="KW-1185">Reference proteome</keyword>
<keyword evidence="4" id="KW-0597">Phosphoprotein</keyword>
<evidence type="ECO:0000256" key="1">
    <source>
        <dbReference type="ARBA" id="ARBA00004479"/>
    </source>
</evidence>
<dbReference type="InterPro" id="IPR017441">
    <property type="entry name" value="Protein_kinase_ATP_BS"/>
</dbReference>
<feature type="signal peptide" evidence="22">
    <location>
        <begin position="1"/>
        <end position="27"/>
    </location>
</feature>
<dbReference type="Gene3D" id="2.60.120.430">
    <property type="entry name" value="Galactose-binding lectin"/>
    <property type="match status" value="1"/>
</dbReference>
<dbReference type="InterPro" id="IPR008271">
    <property type="entry name" value="Ser/Thr_kinase_AS"/>
</dbReference>
<dbReference type="Gene3D" id="3.30.200.20">
    <property type="entry name" value="Phosphorylase Kinase, domain 1"/>
    <property type="match status" value="1"/>
</dbReference>
<evidence type="ECO:0000256" key="17">
    <source>
        <dbReference type="ARBA" id="ARBA00047899"/>
    </source>
</evidence>
<protein>
    <recommendedName>
        <fullName evidence="2">non-specific serine/threonine protein kinase</fullName>
        <ecNumber evidence="2">2.7.11.1</ecNumber>
    </recommendedName>
</protein>
<dbReference type="EC" id="2.7.11.1" evidence="2"/>
<dbReference type="PANTHER" id="PTHR48006">
    <property type="entry name" value="LEUCINE-RICH REPEAT-CONTAINING PROTEIN DDB_G0281931-RELATED"/>
    <property type="match status" value="1"/>
</dbReference>
<keyword evidence="15 24" id="KW-0675">Receptor</keyword>
<evidence type="ECO:0000256" key="12">
    <source>
        <dbReference type="ARBA" id="ARBA00022840"/>
    </source>
</evidence>
<dbReference type="PANTHER" id="PTHR48006:SF81">
    <property type="entry name" value="PROTEIN KINASE DOMAIN-CONTAINING PROTEIN"/>
    <property type="match status" value="1"/>
</dbReference>
<dbReference type="SMART" id="SM00220">
    <property type="entry name" value="S_TKc"/>
    <property type="match status" value="1"/>
</dbReference>
<dbReference type="GO" id="GO:0004674">
    <property type="term" value="F:protein serine/threonine kinase activity"/>
    <property type="evidence" value="ECO:0007669"/>
    <property type="project" value="UniProtKB-KW"/>
</dbReference>
<dbReference type="InterPro" id="IPR051824">
    <property type="entry name" value="LRR_Rcpt-Like_S/T_Kinase"/>
</dbReference>
<keyword evidence="5" id="KW-0433">Leucine-rich repeat</keyword>
<organism evidence="24 25">
    <name type="scientific">Cinnamomum micranthum f. kanehirae</name>
    <dbReference type="NCBI Taxonomy" id="337451"/>
    <lineage>
        <taxon>Eukaryota</taxon>
        <taxon>Viridiplantae</taxon>
        <taxon>Streptophyta</taxon>
        <taxon>Embryophyta</taxon>
        <taxon>Tracheophyta</taxon>
        <taxon>Spermatophyta</taxon>
        <taxon>Magnoliopsida</taxon>
        <taxon>Magnoliidae</taxon>
        <taxon>Laurales</taxon>
        <taxon>Lauraceae</taxon>
        <taxon>Cinnamomum</taxon>
    </lineage>
</organism>
<keyword evidence="12 19" id="KW-0067">ATP-binding</keyword>
<evidence type="ECO:0000256" key="8">
    <source>
        <dbReference type="ARBA" id="ARBA00022729"/>
    </source>
</evidence>
<keyword evidence="14 21" id="KW-0472">Membrane</keyword>
<evidence type="ECO:0000256" key="22">
    <source>
        <dbReference type="SAM" id="SignalP"/>
    </source>
</evidence>
<dbReference type="PROSITE" id="PS50011">
    <property type="entry name" value="PROTEIN_KINASE_DOM"/>
    <property type="match status" value="1"/>
</dbReference>
<dbReference type="PROSITE" id="PS00107">
    <property type="entry name" value="PROTEIN_KINASE_ATP"/>
    <property type="match status" value="1"/>
</dbReference>
<dbReference type="Pfam" id="PF00560">
    <property type="entry name" value="LRR_1"/>
    <property type="match status" value="2"/>
</dbReference>
<evidence type="ECO:0000256" key="11">
    <source>
        <dbReference type="ARBA" id="ARBA00022777"/>
    </source>
</evidence>